<evidence type="ECO:0000313" key="12">
    <source>
        <dbReference type="EMBL" id="RCW35636.1"/>
    </source>
</evidence>
<dbReference type="NCBIfam" id="NF000996">
    <property type="entry name" value="PRK00105.1"/>
    <property type="match status" value="1"/>
</dbReference>
<comment type="catalytic activity">
    <reaction evidence="9 10">
        <text>5,6-dimethylbenzimidazole + nicotinate beta-D-ribonucleotide = alpha-ribazole 5'-phosphate + nicotinate + H(+)</text>
        <dbReference type="Rhea" id="RHEA:11196"/>
        <dbReference type="ChEBI" id="CHEBI:15378"/>
        <dbReference type="ChEBI" id="CHEBI:15890"/>
        <dbReference type="ChEBI" id="CHEBI:32544"/>
        <dbReference type="ChEBI" id="CHEBI:57502"/>
        <dbReference type="ChEBI" id="CHEBI:57918"/>
        <dbReference type="EC" id="2.4.2.21"/>
    </reaction>
</comment>
<dbReference type="InterPro" id="IPR036087">
    <property type="entry name" value="Nict_dMeBzImd_PRibTrfase_sf"/>
</dbReference>
<evidence type="ECO:0000256" key="10">
    <source>
        <dbReference type="HAMAP-Rule" id="MF_00230"/>
    </source>
</evidence>
<dbReference type="AlphaFoldDB" id="A0A368V3F9"/>
<keyword evidence="5 10" id="KW-0169">Cobalamin biosynthesis</keyword>
<dbReference type="PANTHER" id="PTHR43463">
    <property type="entry name" value="NICOTINATE-NUCLEOTIDE--DIMETHYLBENZIMIDAZOLE PHOSPHORIBOSYLTRANSFERASE"/>
    <property type="match status" value="1"/>
</dbReference>
<dbReference type="PANTHER" id="PTHR43463:SF1">
    <property type="entry name" value="NICOTINATE-NUCLEOTIDE--DIMETHYLBENZIMIDAZOLE PHOSPHORIBOSYLTRANSFERASE"/>
    <property type="match status" value="1"/>
</dbReference>
<evidence type="ECO:0000256" key="1">
    <source>
        <dbReference type="ARBA" id="ARBA00005049"/>
    </source>
</evidence>
<dbReference type="NCBIfam" id="TIGR03160">
    <property type="entry name" value="cobT_DBIPRT"/>
    <property type="match status" value="1"/>
</dbReference>
<dbReference type="InterPro" id="IPR003200">
    <property type="entry name" value="Nict_dMeBzImd_PRibTrfase"/>
</dbReference>
<dbReference type="Proteomes" id="UP000253065">
    <property type="component" value="Unassembled WGS sequence"/>
</dbReference>
<keyword evidence="7 10" id="KW-0808">Transferase</keyword>
<evidence type="ECO:0000313" key="11">
    <source>
        <dbReference type="EMBL" id="RBP75105.1"/>
    </source>
</evidence>
<comment type="similarity">
    <text evidence="2 10">Belongs to the CobT family.</text>
</comment>
<evidence type="ECO:0000313" key="14">
    <source>
        <dbReference type="Proteomes" id="UP000253065"/>
    </source>
</evidence>
<dbReference type="EMBL" id="QNSA01000004">
    <property type="protein sequence ID" value="RBP75105.1"/>
    <property type="molecule type" value="Genomic_DNA"/>
</dbReference>
<evidence type="ECO:0000256" key="2">
    <source>
        <dbReference type="ARBA" id="ARBA00007110"/>
    </source>
</evidence>
<dbReference type="GO" id="GO:0009236">
    <property type="term" value="P:cobalamin biosynthetic process"/>
    <property type="evidence" value="ECO:0007669"/>
    <property type="project" value="UniProtKB-UniRule"/>
</dbReference>
<dbReference type="InterPro" id="IPR017846">
    <property type="entry name" value="Nict_dMeBzImd_PRibTrfase_bact"/>
</dbReference>
<evidence type="ECO:0000256" key="5">
    <source>
        <dbReference type="ARBA" id="ARBA00022573"/>
    </source>
</evidence>
<evidence type="ECO:0000256" key="9">
    <source>
        <dbReference type="ARBA" id="ARBA00047340"/>
    </source>
</evidence>
<dbReference type="CDD" id="cd02439">
    <property type="entry name" value="DMB-PRT_CobT"/>
    <property type="match status" value="1"/>
</dbReference>
<keyword evidence="14" id="KW-1185">Reference proteome</keyword>
<protein>
    <recommendedName>
        <fullName evidence="4 10">Nicotinate-nucleotide--dimethylbenzimidazole phosphoribosyltransferase</fullName>
        <shortName evidence="10">NN:DBI PRT</shortName>
        <ecNumber evidence="3 10">2.4.2.21</ecNumber>
    </recommendedName>
    <alternativeName>
        <fullName evidence="8 10">N(1)-alpha-phosphoribosyltransferase</fullName>
    </alternativeName>
</protein>
<dbReference type="Pfam" id="PF02277">
    <property type="entry name" value="DBI_PRT"/>
    <property type="match status" value="1"/>
</dbReference>
<evidence type="ECO:0000256" key="4">
    <source>
        <dbReference type="ARBA" id="ARBA00015486"/>
    </source>
</evidence>
<comment type="pathway">
    <text evidence="1 10">Nucleoside biosynthesis; alpha-ribazole biosynthesis; alpha-ribazole from 5,6-dimethylbenzimidazole: step 1/2.</text>
</comment>
<evidence type="ECO:0000313" key="13">
    <source>
        <dbReference type="Proteomes" id="UP000252795"/>
    </source>
</evidence>
<sequence length="352" mass="35780">MALPDSWLTSPPRPSVQHTALAAERQQVLTKPPGSLGQLEQLAISLAGLHGTDRPSVDPVRMVVFAGDHGVCAEGVSAFPQAVTAQMIANFASGGAAISVMAKELGASLEVVNLGTVGEVPELPGVIDQIIAPSTANMAESPAMSSRQVESALSSGDEAARRAANVGCRLFIGGDMGIGNTTSAAALACALLGQQPTTLVGPGTGLNSEGVARKARVVENALQRHGPDRDPLMVLASLGGFEIAALTGAILGCAARRIPVLVDGFIVSVAALVAVHQQPAAREWLLFAHRSAEPGHSAVLEALDASPLLDLGMRLGEGSGAAVAVPLLRAACALHNRMASFTDAGVSGKAEE</sequence>
<comment type="caution">
    <text evidence="12">The sequence shown here is derived from an EMBL/GenBank/DDBJ whole genome shotgun (WGS) entry which is preliminary data.</text>
</comment>
<dbReference type="EMBL" id="QPJB01000004">
    <property type="protein sequence ID" value="RCW35636.1"/>
    <property type="molecule type" value="Genomic_DNA"/>
</dbReference>
<dbReference type="InterPro" id="IPR023195">
    <property type="entry name" value="Nict_dMeBzImd_PRibTrfase_N"/>
</dbReference>
<organism evidence="12 13">
    <name type="scientific">Marinobacter nauticus</name>
    <name type="common">Marinobacter hydrocarbonoclasticus</name>
    <name type="synonym">Marinobacter aquaeolei</name>
    <dbReference type="NCBI Taxonomy" id="2743"/>
    <lineage>
        <taxon>Bacteria</taxon>
        <taxon>Pseudomonadati</taxon>
        <taxon>Pseudomonadota</taxon>
        <taxon>Gammaproteobacteria</taxon>
        <taxon>Pseudomonadales</taxon>
        <taxon>Marinobacteraceae</taxon>
        <taxon>Marinobacter</taxon>
    </lineage>
</organism>
<name>A0A368V3F9_MARNT</name>
<keyword evidence="6 10" id="KW-0328">Glycosyltransferase</keyword>
<accession>A0A368V3F9</accession>
<comment type="function">
    <text evidence="10">Catalyzes the synthesis of alpha-ribazole-5'-phosphate from nicotinate mononucleotide (NAMN) and 5,6-dimethylbenzimidazole (DMB).</text>
</comment>
<evidence type="ECO:0000256" key="6">
    <source>
        <dbReference type="ARBA" id="ARBA00022676"/>
    </source>
</evidence>
<dbReference type="Proteomes" id="UP000252795">
    <property type="component" value="Unassembled WGS sequence"/>
</dbReference>
<feature type="active site" description="Proton acceptor" evidence="10">
    <location>
        <position position="317"/>
    </location>
</feature>
<reference evidence="12 13" key="1">
    <citation type="submission" date="2018-07" db="EMBL/GenBank/DDBJ databases">
        <title>Freshwater and sediment microbial communities from various areas in North America, analyzing microbe dynamics in response to fracking.</title>
        <authorList>
            <person name="Lamendella R."/>
        </authorList>
    </citation>
    <scope>NUCLEOTIDE SEQUENCE [LARGE SCALE GENOMIC DNA]</scope>
    <source>
        <strain evidence="12 13">114E</strain>
        <strain evidence="11 14">114E_o</strain>
    </source>
</reference>
<dbReference type="SUPFAM" id="SSF52733">
    <property type="entry name" value="Nicotinate mononucleotide:5,6-dimethylbenzimidazole phosphoribosyltransferase (CobT)"/>
    <property type="match status" value="1"/>
</dbReference>
<evidence type="ECO:0000256" key="8">
    <source>
        <dbReference type="ARBA" id="ARBA00030686"/>
    </source>
</evidence>
<dbReference type="OMA" id="AWMRKCA"/>
<evidence type="ECO:0000256" key="3">
    <source>
        <dbReference type="ARBA" id="ARBA00011991"/>
    </source>
</evidence>
<gene>
    <name evidence="10" type="primary">cobT</name>
    <name evidence="12" type="ORF">DET51_104255</name>
    <name evidence="11" type="ORF">DET64_104255</name>
</gene>
<evidence type="ECO:0000256" key="7">
    <source>
        <dbReference type="ARBA" id="ARBA00022679"/>
    </source>
</evidence>
<dbReference type="UniPathway" id="UPA00061">
    <property type="reaction ID" value="UER00516"/>
</dbReference>
<dbReference type="FunFam" id="3.40.50.10210:FF:000001">
    <property type="entry name" value="Nicotinate-nucleotide--dimethylbenzimidazole phosphoribosyltransferase"/>
    <property type="match status" value="1"/>
</dbReference>
<dbReference type="HAMAP" id="MF_00230">
    <property type="entry name" value="CobT"/>
    <property type="match status" value="1"/>
</dbReference>
<proteinExistence type="inferred from homology"/>
<dbReference type="EC" id="2.4.2.21" evidence="3 10"/>
<dbReference type="Gene3D" id="3.40.50.10210">
    <property type="match status" value="1"/>
</dbReference>
<dbReference type="GO" id="GO:0008939">
    <property type="term" value="F:nicotinate-nucleotide-dimethylbenzimidazole phosphoribosyltransferase activity"/>
    <property type="evidence" value="ECO:0007669"/>
    <property type="project" value="UniProtKB-UniRule"/>
</dbReference>
<dbReference type="RefSeq" id="WP_011783824.1">
    <property type="nucleotide sequence ID" value="NZ_QNSA01000004.1"/>
</dbReference>
<dbReference type="Gene3D" id="1.10.1610.10">
    <property type="match status" value="1"/>
</dbReference>